<evidence type="ECO:0000256" key="4">
    <source>
        <dbReference type="ARBA" id="ARBA00022553"/>
    </source>
</evidence>
<dbReference type="GeneID" id="7051863"/>
<gene>
    <name evidence="9" type="primary">sfp47</name>
    <name evidence="8" type="ORF">SJAG_04505</name>
</gene>
<comment type="subcellular location">
    <subcellularLocation>
        <location evidence="1">Cytoplasm</location>
    </subcellularLocation>
</comment>
<name>B6K703_SCHJY</name>
<dbReference type="OrthoDB" id="6250593at2759"/>
<organism evidence="8 10">
    <name type="scientific">Schizosaccharomyces japonicus (strain yFS275 / FY16936)</name>
    <name type="common">Fission yeast</name>
    <dbReference type="NCBI Taxonomy" id="402676"/>
    <lineage>
        <taxon>Eukaryota</taxon>
        <taxon>Fungi</taxon>
        <taxon>Dikarya</taxon>
        <taxon>Ascomycota</taxon>
        <taxon>Taphrinomycotina</taxon>
        <taxon>Schizosaccharomycetes</taxon>
        <taxon>Schizosaccharomycetales</taxon>
        <taxon>Schizosaccharomycetaceae</taxon>
        <taxon>Schizosaccharomyces</taxon>
    </lineage>
</organism>
<protein>
    <submittedName>
        <fullName evidence="8">Src y domain-containing protein</fullName>
    </submittedName>
</protein>
<evidence type="ECO:0000313" key="8">
    <source>
        <dbReference type="EMBL" id="EEB09307.1"/>
    </source>
</evidence>
<feature type="compositionally biased region" description="Basic and acidic residues" evidence="6">
    <location>
        <begin position="118"/>
        <end position="127"/>
    </location>
</feature>
<feature type="region of interest" description="Disordered" evidence="6">
    <location>
        <begin position="347"/>
        <end position="366"/>
    </location>
</feature>
<dbReference type="SMART" id="SM00326">
    <property type="entry name" value="SH3"/>
    <property type="match status" value="1"/>
</dbReference>
<sequence length="433" mass="48085">MSVACLQEWQNHLKTRIQIELEYAERLTSLSRTLSQCYQDPALHGSCARLVENEQRCGRSHADMAQYLDQFVSTQLGAAKQSSQRSIVEQIRFAMQLYETSLFAFFKQTADGRASSRVGDRTVRQEDSIPQLQPSSAHLGQGRDVSGALSPTYHGEFAGSRDTVTRSPSDVAYNDVEETNKRLGEILNRLKRDPIFEEPISSRTEQTRPVPAKPSIARGSTQGAYAPRDTQSALQSAKPLSTSAQHNAPTVASTRSTVRAPPVTRAHPLSSSFPSQNYATHYESAPAYASGIPATNRNHNVNGAGRGEPIPRKYVHDDDDNDFFDPTPLYHQQQKLRDRDDRGLIAVHSDPQPSIPHRTRPASAAEKEPVLGYARALYSYQATIPSEINMTAGQVLSILTKQEDGWWRGQVVQPVTGRIGLYPSNYVVELERQ</sequence>
<dbReference type="JaponicusDB" id="SJAG_04505">
    <property type="gene designation" value="sfp47"/>
</dbReference>
<feature type="compositionally biased region" description="Polar residues" evidence="6">
    <location>
        <begin position="128"/>
        <end position="138"/>
    </location>
</feature>
<evidence type="ECO:0000256" key="3">
    <source>
        <dbReference type="ARBA" id="ARBA00022490"/>
    </source>
</evidence>
<evidence type="ECO:0000256" key="1">
    <source>
        <dbReference type="ARBA" id="ARBA00004496"/>
    </source>
</evidence>
<dbReference type="InterPro" id="IPR001452">
    <property type="entry name" value="SH3_domain"/>
</dbReference>
<dbReference type="PANTHER" id="PTHR23065">
    <property type="entry name" value="PROLINE-SERINE-THREONINE PHOSPHATASE INTERACTING PROTEIN 1"/>
    <property type="match status" value="1"/>
</dbReference>
<dbReference type="RefSeq" id="XP_002175600.1">
    <property type="nucleotide sequence ID" value="XM_002175564.1"/>
</dbReference>
<keyword evidence="4" id="KW-0597">Phosphoprotein</keyword>
<dbReference type="VEuPathDB" id="FungiDB:SJAG_04505"/>
<dbReference type="Gene3D" id="1.20.1270.60">
    <property type="entry name" value="Arfaptin homology (AH) domain/BAR domain"/>
    <property type="match status" value="1"/>
</dbReference>
<keyword evidence="10" id="KW-1185">Reference proteome</keyword>
<dbReference type="SUPFAM" id="SSF103657">
    <property type="entry name" value="BAR/IMD domain-like"/>
    <property type="match status" value="1"/>
</dbReference>
<dbReference type="HOGENOM" id="CLU_662505_0_0_1"/>
<evidence type="ECO:0000256" key="6">
    <source>
        <dbReference type="SAM" id="MobiDB-lite"/>
    </source>
</evidence>
<proteinExistence type="predicted"/>
<dbReference type="CDD" id="cd00174">
    <property type="entry name" value="SH3"/>
    <property type="match status" value="1"/>
</dbReference>
<feature type="region of interest" description="Disordered" evidence="6">
    <location>
        <begin position="197"/>
        <end position="277"/>
    </location>
</feature>
<dbReference type="EMBL" id="KE651168">
    <property type="protein sequence ID" value="EEB09307.1"/>
    <property type="molecule type" value="Genomic_DNA"/>
</dbReference>
<evidence type="ECO:0000313" key="10">
    <source>
        <dbReference type="Proteomes" id="UP000001744"/>
    </source>
</evidence>
<dbReference type="SUPFAM" id="SSF50044">
    <property type="entry name" value="SH3-domain"/>
    <property type="match status" value="1"/>
</dbReference>
<dbReference type="InterPro" id="IPR027267">
    <property type="entry name" value="AH/BAR_dom_sf"/>
</dbReference>
<dbReference type="InterPro" id="IPR036028">
    <property type="entry name" value="SH3-like_dom_sf"/>
</dbReference>
<dbReference type="PROSITE" id="PS50002">
    <property type="entry name" value="SH3"/>
    <property type="match status" value="1"/>
</dbReference>
<keyword evidence="3" id="KW-0963">Cytoplasm</keyword>
<dbReference type="AlphaFoldDB" id="B6K703"/>
<evidence type="ECO:0000313" key="9">
    <source>
        <dbReference type="JaponicusDB" id="SJAG_04505"/>
    </source>
</evidence>
<feature type="domain" description="SH3" evidence="7">
    <location>
        <begin position="369"/>
        <end position="432"/>
    </location>
</feature>
<evidence type="ECO:0000259" key="7">
    <source>
        <dbReference type="PROSITE" id="PS50002"/>
    </source>
</evidence>
<evidence type="ECO:0000256" key="5">
    <source>
        <dbReference type="PROSITE-ProRule" id="PRU00192"/>
    </source>
</evidence>
<evidence type="ECO:0000256" key="2">
    <source>
        <dbReference type="ARBA" id="ARBA00022443"/>
    </source>
</evidence>
<feature type="region of interest" description="Disordered" evidence="6">
    <location>
        <begin position="115"/>
        <end position="176"/>
    </location>
</feature>
<feature type="region of interest" description="Disordered" evidence="6">
    <location>
        <begin position="290"/>
        <end position="311"/>
    </location>
</feature>
<keyword evidence="2 5" id="KW-0728">SH3 domain</keyword>
<dbReference type="STRING" id="402676.B6K703"/>
<dbReference type="PRINTS" id="PR00452">
    <property type="entry name" value="SH3DOMAIN"/>
</dbReference>
<dbReference type="Gene3D" id="2.30.30.40">
    <property type="entry name" value="SH3 Domains"/>
    <property type="match status" value="1"/>
</dbReference>
<dbReference type="Pfam" id="PF14604">
    <property type="entry name" value="SH3_9"/>
    <property type="match status" value="1"/>
</dbReference>
<dbReference type="Proteomes" id="UP000001744">
    <property type="component" value="Unassembled WGS sequence"/>
</dbReference>
<dbReference type="GO" id="GO:0043226">
    <property type="term" value="C:organelle"/>
    <property type="evidence" value="ECO:0007669"/>
    <property type="project" value="UniProtKB-ARBA"/>
</dbReference>
<accession>B6K703</accession>
<feature type="compositionally biased region" description="Polar residues" evidence="6">
    <location>
        <begin position="218"/>
        <end position="257"/>
    </location>
</feature>
<reference evidence="8 10" key="1">
    <citation type="journal article" date="2011" name="Science">
        <title>Comparative functional genomics of the fission yeasts.</title>
        <authorList>
            <person name="Rhind N."/>
            <person name="Chen Z."/>
            <person name="Yassour M."/>
            <person name="Thompson D.A."/>
            <person name="Haas B.J."/>
            <person name="Habib N."/>
            <person name="Wapinski I."/>
            <person name="Roy S."/>
            <person name="Lin M.F."/>
            <person name="Heiman D.I."/>
            <person name="Young S.K."/>
            <person name="Furuya K."/>
            <person name="Guo Y."/>
            <person name="Pidoux A."/>
            <person name="Chen H.M."/>
            <person name="Robbertse B."/>
            <person name="Goldberg J.M."/>
            <person name="Aoki K."/>
            <person name="Bayne E.H."/>
            <person name="Berlin A.M."/>
            <person name="Desjardins C.A."/>
            <person name="Dobbs E."/>
            <person name="Dukaj L."/>
            <person name="Fan L."/>
            <person name="FitzGerald M.G."/>
            <person name="French C."/>
            <person name="Gujja S."/>
            <person name="Hansen K."/>
            <person name="Keifenheim D."/>
            <person name="Levin J.Z."/>
            <person name="Mosher R.A."/>
            <person name="Mueller C.A."/>
            <person name="Pfiffner J."/>
            <person name="Priest M."/>
            <person name="Russ C."/>
            <person name="Smialowska A."/>
            <person name="Swoboda P."/>
            <person name="Sykes S.M."/>
            <person name="Vaughn M."/>
            <person name="Vengrova S."/>
            <person name="Yoder R."/>
            <person name="Zeng Q."/>
            <person name="Allshire R."/>
            <person name="Baulcombe D."/>
            <person name="Birren B.W."/>
            <person name="Brown W."/>
            <person name="Ekwall K."/>
            <person name="Kellis M."/>
            <person name="Leatherwood J."/>
            <person name="Levin H."/>
            <person name="Margalit H."/>
            <person name="Martienssen R."/>
            <person name="Nieduszynski C.A."/>
            <person name="Spatafora J.W."/>
            <person name="Friedman N."/>
            <person name="Dalgaard J.Z."/>
            <person name="Baumann P."/>
            <person name="Niki H."/>
            <person name="Regev A."/>
            <person name="Nusbaum C."/>
        </authorList>
    </citation>
    <scope>NUCLEOTIDE SEQUENCE [LARGE SCALE GENOMIC DNA]</scope>
    <source>
        <strain evidence="10">yFS275 / FY16936</strain>
    </source>
</reference>
<dbReference type="PANTHER" id="PTHR23065:SF7">
    <property type="entry name" value="NOSTRIN, ISOFORM H"/>
    <property type="match status" value="1"/>
</dbReference>